<sequence>MTGEDRKINEEALKRRKKPSKVHHRVHVYENLCKGCGICVAVCPTGTLQLVNNKYSVYGVVAKVDAEEYCIGCKTCEMRCPDFAIRIDEEETNE</sequence>
<protein>
    <submittedName>
        <fullName evidence="5">2-oxoglutarate ferredoxin oxidoreductase subunit delta</fullName>
        <ecNumber evidence="5">1.2.7.3</ecNumber>
    </submittedName>
</protein>
<keyword evidence="6" id="KW-1185">Reference proteome</keyword>
<dbReference type="GO" id="GO:0051536">
    <property type="term" value="F:iron-sulfur cluster binding"/>
    <property type="evidence" value="ECO:0007669"/>
    <property type="project" value="UniProtKB-KW"/>
</dbReference>
<dbReference type="PROSITE" id="PS00198">
    <property type="entry name" value="4FE4S_FER_1"/>
    <property type="match status" value="2"/>
</dbReference>
<dbReference type="SUPFAM" id="SSF54862">
    <property type="entry name" value="4Fe-4S ferredoxins"/>
    <property type="match status" value="1"/>
</dbReference>
<dbReference type="KEGG" id="thyd:TTHT_0250"/>
<dbReference type="InterPro" id="IPR017900">
    <property type="entry name" value="4Fe4S_Fe_S_CS"/>
</dbReference>
<dbReference type="InterPro" id="IPR017896">
    <property type="entry name" value="4Fe4S_Fe-S-bd"/>
</dbReference>
<dbReference type="PANTHER" id="PTHR43122:SF1">
    <property type="entry name" value="IRON-SULFUR-BINDING PROTEIN"/>
    <property type="match status" value="1"/>
</dbReference>
<proteinExistence type="predicted"/>
<evidence type="ECO:0000256" key="1">
    <source>
        <dbReference type="ARBA" id="ARBA00022723"/>
    </source>
</evidence>
<dbReference type="PANTHER" id="PTHR43122">
    <property type="entry name" value="FERREDOXIN SUBUNIT OF PYRUVATE:FLAVODOXIN OXIDOREDUCTASE-RELATED"/>
    <property type="match status" value="1"/>
</dbReference>
<evidence type="ECO:0000256" key="3">
    <source>
        <dbReference type="ARBA" id="ARBA00023014"/>
    </source>
</evidence>
<organism evidence="5 6">
    <name type="scientific">Thermotomaculum hydrothermale</name>
    <dbReference type="NCBI Taxonomy" id="981385"/>
    <lineage>
        <taxon>Bacteria</taxon>
        <taxon>Pseudomonadati</taxon>
        <taxon>Acidobacteriota</taxon>
        <taxon>Holophagae</taxon>
        <taxon>Thermotomaculales</taxon>
        <taxon>Thermotomaculaceae</taxon>
        <taxon>Thermotomaculum</taxon>
    </lineage>
</organism>
<feature type="domain" description="4Fe-4S ferredoxin-type" evidence="4">
    <location>
        <begin position="24"/>
        <end position="53"/>
    </location>
</feature>
<dbReference type="GO" id="GO:0046872">
    <property type="term" value="F:metal ion binding"/>
    <property type="evidence" value="ECO:0007669"/>
    <property type="project" value="UniProtKB-KW"/>
</dbReference>
<dbReference type="EC" id="1.2.7.3" evidence="5"/>
<name>A0A7R6SXJ9_9BACT</name>
<keyword evidence="2" id="KW-0408">Iron</keyword>
<evidence type="ECO:0000259" key="4">
    <source>
        <dbReference type="PROSITE" id="PS51379"/>
    </source>
</evidence>
<dbReference type="AlphaFoldDB" id="A0A7R6SXJ9"/>
<keyword evidence="3" id="KW-0411">Iron-sulfur</keyword>
<dbReference type="Proteomes" id="UP000595564">
    <property type="component" value="Chromosome"/>
</dbReference>
<evidence type="ECO:0000313" key="5">
    <source>
        <dbReference type="EMBL" id="BBB31874.1"/>
    </source>
</evidence>
<dbReference type="GO" id="GO:0047553">
    <property type="term" value="F:2-oxoglutarate synthase activity"/>
    <property type="evidence" value="ECO:0007669"/>
    <property type="project" value="UniProtKB-EC"/>
</dbReference>
<dbReference type="Gene3D" id="3.30.70.20">
    <property type="match status" value="1"/>
</dbReference>
<dbReference type="PROSITE" id="PS51379">
    <property type="entry name" value="4FE4S_FER_2"/>
    <property type="match status" value="2"/>
</dbReference>
<keyword evidence="5" id="KW-0560">Oxidoreductase</keyword>
<dbReference type="RefSeq" id="WP_201328208.1">
    <property type="nucleotide sequence ID" value="NZ_AP017470.1"/>
</dbReference>
<dbReference type="EMBL" id="AP017470">
    <property type="protein sequence ID" value="BBB31874.1"/>
    <property type="molecule type" value="Genomic_DNA"/>
</dbReference>
<evidence type="ECO:0000256" key="2">
    <source>
        <dbReference type="ARBA" id="ARBA00023004"/>
    </source>
</evidence>
<gene>
    <name evidence="5" type="ORF">TTHT_0250</name>
</gene>
<accession>A0A7R6SXJ9</accession>
<reference evidence="5 6" key="1">
    <citation type="journal article" date="2012" name="Extremophiles">
        <title>Thermotomaculum hydrothermale gen. nov., sp. nov., a novel heterotrophic thermophile within the phylum Acidobacteria from a deep-sea hydrothermal vent chimney in the Southern Okinawa Trough.</title>
        <authorList>
            <person name="Izumi H."/>
            <person name="Nunoura T."/>
            <person name="Miyazaki M."/>
            <person name="Mino S."/>
            <person name="Toki T."/>
            <person name="Takai K."/>
            <person name="Sako Y."/>
            <person name="Sawabe T."/>
            <person name="Nakagawa S."/>
        </authorList>
    </citation>
    <scope>NUCLEOTIDE SEQUENCE [LARGE SCALE GENOMIC DNA]</scope>
    <source>
        <strain evidence="5 6">AC55</strain>
    </source>
</reference>
<evidence type="ECO:0000313" key="6">
    <source>
        <dbReference type="Proteomes" id="UP000595564"/>
    </source>
</evidence>
<keyword evidence="1" id="KW-0479">Metal-binding</keyword>
<feature type="domain" description="4Fe-4S ferredoxin-type" evidence="4">
    <location>
        <begin position="60"/>
        <end position="90"/>
    </location>
</feature>
<dbReference type="Pfam" id="PF13187">
    <property type="entry name" value="Fer4_9"/>
    <property type="match status" value="1"/>
</dbReference>